<dbReference type="Proteomes" id="UP000614996">
    <property type="component" value="Unassembled WGS sequence"/>
</dbReference>
<proteinExistence type="predicted"/>
<organism evidence="2 3">
    <name type="scientific">Actinocatenispora comari</name>
    <dbReference type="NCBI Taxonomy" id="2807577"/>
    <lineage>
        <taxon>Bacteria</taxon>
        <taxon>Bacillati</taxon>
        <taxon>Actinomycetota</taxon>
        <taxon>Actinomycetes</taxon>
        <taxon>Micromonosporales</taxon>
        <taxon>Micromonosporaceae</taxon>
        <taxon>Actinocatenispora</taxon>
    </lineage>
</organism>
<dbReference type="InterPro" id="IPR006675">
    <property type="entry name" value="HDIG_dom"/>
</dbReference>
<dbReference type="Pfam" id="PF01966">
    <property type="entry name" value="HD"/>
    <property type="match status" value="1"/>
</dbReference>
<dbReference type="InterPro" id="IPR003607">
    <property type="entry name" value="HD/PDEase_dom"/>
</dbReference>
<comment type="caution">
    <text evidence="2">The sequence shown here is derived from an EMBL/GenBank/DDBJ whole genome shotgun (WGS) entry which is preliminary data.</text>
</comment>
<dbReference type="InterPro" id="IPR006674">
    <property type="entry name" value="HD_domain"/>
</dbReference>
<dbReference type="SMART" id="SM00471">
    <property type="entry name" value="HDc"/>
    <property type="match status" value="1"/>
</dbReference>
<dbReference type="EMBL" id="BOPO01000149">
    <property type="protein sequence ID" value="GIL31624.1"/>
    <property type="molecule type" value="Genomic_DNA"/>
</dbReference>
<reference evidence="3" key="1">
    <citation type="journal article" date="2021" name="Int. J. Syst. Evol. Microbiol.">
        <title>Actinocatenispora comari sp. nov., an endophytic actinomycete isolated from aerial parts of Comarum salesowianum.</title>
        <authorList>
            <person name="Oyunbileg N."/>
            <person name="Iizaka Y."/>
            <person name="Hamada M."/>
            <person name="Davaapurev B.O."/>
            <person name="Fukumoto A."/>
            <person name="Tsetseg B."/>
            <person name="Kato F."/>
            <person name="Tamura T."/>
            <person name="Batkhuu J."/>
            <person name="Anzai Y."/>
        </authorList>
    </citation>
    <scope>NUCLEOTIDE SEQUENCE [LARGE SCALE GENOMIC DNA]</scope>
    <source>
        <strain evidence="3">NUM-2625</strain>
    </source>
</reference>
<keyword evidence="3" id="KW-1185">Reference proteome</keyword>
<dbReference type="NCBIfam" id="TIGR00277">
    <property type="entry name" value="HDIG"/>
    <property type="match status" value="1"/>
</dbReference>
<evidence type="ECO:0000313" key="3">
    <source>
        <dbReference type="Proteomes" id="UP000614996"/>
    </source>
</evidence>
<accession>A0A8J4AIZ3</accession>
<dbReference type="SUPFAM" id="SSF109604">
    <property type="entry name" value="HD-domain/PDEase-like"/>
    <property type="match status" value="1"/>
</dbReference>
<sequence>MPANGFLFRGRQKDITMDDTPTEARRIDRVRELLPEIAQIGDDTLRTAVERIWAQVWGESDWADLAEIPKNPSAPAAPQRVPDAWTLITHSRAVAQLADSSAETIRALHGIPYDRDVLLTIALLHDVSKVVEYEGSRDAIAKSRTGRLIQHGVYGAFLMWQHQLPVELVHGVIAHTPSSRGVPQTHEALIVRYTDFLDTDSMLLDAGEELYLS</sequence>
<protein>
    <recommendedName>
        <fullName evidence="1">HD/PDEase domain-containing protein</fullName>
    </recommendedName>
</protein>
<gene>
    <name evidence="2" type="ORF">NUM_68780</name>
</gene>
<dbReference type="AlphaFoldDB" id="A0A8J4AIZ3"/>
<evidence type="ECO:0000313" key="2">
    <source>
        <dbReference type="EMBL" id="GIL31624.1"/>
    </source>
</evidence>
<dbReference type="Gene3D" id="1.10.3210.10">
    <property type="entry name" value="Hypothetical protein af1432"/>
    <property type="match status" value="1"/>
</dbReference>
<feature type="domain" description="HD/PDEase" evidence="1">
    <location>
        <begin position="83"/>
        <end position="209"/>
    </location>
</feature>
<name>A0A8J4AIZ3_9ACTN</name>
<evidence type="ECO:0000259" key="1">
    <source>
        <dbReference type="SMART" id="SM00471"/>
    </source>
</evidence>
<dbReference type="CDD" id="cd00077">
    <property type="entry name" value="HDc"/>
    <property type="match status" value="1"/>
</dbReference>